<dbReference type="EMBL" id="JRZE01000001">
    <property type="protein sequence ID" value="KHF45700.1"/>
    <property type="molecule type" value="Genomic_DNA"/>
</dbReference>
<comment type="caution">
    <text evidence="1">The sequence shown here is derived from an EMBL/GenBank/DDBJ whole genome shotgun (WGS) entry which is preliminary data.</text>
</comment>
<name>A0A837DE26_9PSEU</name>
<evidence type="ECO:0000313" key="1">
    <source>
        <dbReference type="EMBL" id="KHF45700.1"/>
    </source>
</evidence>
<dbReference type="Proteomes" id="UP000030848">
    <property type="component" value="Unassembled WGS sequence"/>
</dbReference>
<accession>A0A837DE26</accession>
<reference evidence="1 2" key="1">
    <citation type="submission" date="2014-10" db="EMBL/GenBank/DDBJ databases">
        <title>Genome sequence of Micropolyspora internatus JCM3315.</title>
        <authorList>
            <person name="Shin S.-K."/>
            <person name="Yi H."/>
        </authorList>
    </citation>
    <scope>NUCLEOTIDE SEQUENCE [LARGE SCALE GENOMIC DNA]</scope>
    <source>
        <strain evidence="1 2">JCM 3315</strain>
    </source>
</reference>
<proteinExistence type="predicted"/>
<dbReference type="AlphaFoldDB" id="A0A837DE26"/>
<protein>
    <submittedName>
        <fullName evidence="1">Uncharacterized protein</fullName>
    </submittedName>
</protein>
<evidence type="ECO:0000313" key="2">
    <source>
        <dbReference type="Proteomes" id="UP000030848"/>
    </source>
</evidence>
<organism evidence="1 2">
    <name type="scientific">Saccharomonospora viridis</name>
    <dbReference type="NCBI Taxonomy" id="1852"/>
    <lineage>
        <taxon>Bacteria</taxon>
        <taxon>Bacillati</taxon>
        <taxon>Actinomycetota</taxon>
        <taxon>Actinomycetes</taxon>
        <taxon>Pseudonocardiales</taxon>
        <taxon>Pseudonocardiaceae</taxon>
        <taxon>Saccharomonospora</taxon>
    </lineage>
</organism>
<gene>
    <name evidence="1" type="ORF">MINT15_00010</name>
</gene>
<sequence>MGVTAAGIVLLGHGRLLLAVRPADAAGAPLWCGAGSCVYGSVGRIQTGNTGSGYSIPR</sequence>